<dbReference type="Gene3D" id="3.40.50.150">
    <property type="entry name" value="Vaccinia Virus protein VP39"/>
    <property type="match status" value="1"/>
</dbReference>
<proteinExistence type="predicted"/>
<dbReference type="GO" id="GO:0008168">
    <property type="term" value="F:methyltransferase activity"/>
    <property type="evidence" value="ECO:0007669"/>
    <property type="project" value="UniProtKB-KW"/>
</dbReference>
<dbReference type="EMBL" id="JBEQNB010000012">
    <property type="protein sequence ID" value="MES0836384.1"/>
    <property type="molecule type" value="Genomic_DNA"/>
</dbReference>
<dbReference type="Gene3D" id="2.20.25.570">
    <property type="match status" value="1"/>
</dbReference>
<dbReference type="Proteomes" id="UP001348641">
    <property type="component" value="Unassembled WGS sequence"/>
</dbReference>
<evidence type="ECO:0000313" key="5">
    <source>
        <dbReference type="Proteomes" id="UP001432401"/>
    </source>
</evidence>
<sequence length="256" mass="27976">MSDKRTGRNEKADYGDGIADVFDTWYGEESDSDCLSALSKLADGGPVLELGVGTGRVAVPLAASGLAVTGVESSREMIDRLAGKPGAERVAVVEGDLADVPVDGEFSLVTCVDNTLFLLESQAEQVRCFTNVARHLRPGGVFVVEVPARVPRMDEDEQQGVFVEHVGAERVGLWVVEHDRAGQRMFMQQISFENGSVRLLPVPVRYAWPAELDLMAQIAGLRLRHRWSGWDGAAFTSQSVHNVSVYERIEDHVDLP</sequence>
<comment type="caution">
    <text evidence="3">The sequence shown here is derived from an EMBL/GenBank/DDBJ whole genome shotgun (WGS) entry which is preliminary data.</text>
</comment>
<reference evidence="2 4" key="1">
    <citation type="submission" date="2023-07" db="EMBL/GenBank/DDBJ databases">
        <authorList>
            <person name="Girao M."/>
            <person name="Carvalho M.F."/>
        </authorList>
    </citation>
    <scope>NUCLEOTIDE SEQUENCE [LARGE SCALE GENOMIC DNA]</scope>
    <source>
        <strain evidence="2 4">66/93</strain>
    </source>
</reference>
<keyword evidence="3" id="KW-0489">Methyltransferase</keyword>
<dbReference type="InterPro" id="IPR029063">
    <property type="entry name" value="SAM-dependent_MTases_sf"/>
</dbReference>
<dbReference type="PANTHER" id="PTHR43464">
    <property type="entry name" value="METHYLTRANSFERASE"/>
    <property type="match status" value="1"/>
</dbReference>
<dbReference type="SUPFAM" id="SSF53335">
    <property type="entry name" value="S-adenosyl-L-methionine-dependent methyltransferases"/>
    <property type="match status" value="1"/>
</dbReference>
<dbReference type="RefSeq" id="WP_267944667.1">
    <property type="nucleotide sequence ID" value="NZ_BAAAJA010000003.1"/>
</dbReference>
<dbReference type="EC" id="2.1.-.-" evidence="3"/>
<dbReference type="GO" id="GO:0032259">
    <property type="term" value="P:methylation"/>
    <property type="evidence" value="ECO:0007669"/>
    <property type="project" value="UniProtKB-KW"/>
</dbReference>
<evidence type="ECO:0000259" key="1">
    <source>
        <dbReference type="Pfam" id="PF13649"/>
    </source>
</evidence>
<keyword evidence="5" id="KW-1185">Reference proteome</keyword>
<accession>A0ABV2A1G2</accession>
<feature type="domain" description="Methyltransferase" evidence="1">
    <location>
        <begin position="47"/>
        <end position="140"/>
    </location>
</feature>
<evidence type="ECO:0000313" key="4">
    <source>
        <dbReference type="Proteomes" id="UP001348641"/>
    </source>
</evidence>
<organism evidence="3 5">
    <name type="scientific">Nocardiopsis tropica</name>
    <dbReference type="NCBI Taxonomy" id="109330"/>
    <lineage>
        <taxon>Bacteria</taxon>
        <taxon>Bacillati</taxon>
        <taxon>Actinomycetota</taxon>
        <taxon>Actinomycetes</taxon>
        <taxon>Streptosporangiales</taxon>
        <taxon>Nocardiopsidaceae</taxon>
        <taxon>Nocardiopsis</taxon>
    </lineage>
</organism>
<dbReference type="EMBL" id="JAUUCC010000107">
    <property type="protein sequence ID" value="MEE2054350.1"/>
    <property type="molecule type" value="Genomic_DNA"/>
</dbReference>
<dbReference type="Proteomes" id="UP001432401">
    <property type="component" value="Unassembled WGS sequence"/>
</dbReference>
<dbReference type="Pfam" id="PF13649">
    <property type="entry name" value="Methyltransf_25"/>
    <property type="match status" value="1"/>
</dbReference>
<protein>
    <submittedName>
        <fullName evidence="3">Class I SAM-dependent methyltransferase</fullName>
        <ecNumber evidence="3">2.1.-.-</ecNumber>
    </submittedName>
</protein>
<dbReference type="CDD" id="cd02440">
    <property type="entry name" value="AdoMet_MTases"/>
    <property type="match status" value="1"/>
</dbReference>
<reference evidence="3 5" key="2">
    <citation type="submission" date="2024-06" db="EMBL/GenBank/DDBJ databases">
        <authorList>
            <person name="Bataeva Y.V."/>
            <person name="Grigorian L.N."/>
            <person name="Solomentsev V.I."/>
        </authorList>
    </citation>
    <scope>NUCLEOTIDE SEQUENCE [LARGE SCALE GENOMIC DNA]</scope>
    <source>
        <strain evidence="3">SCPM-O-B-12605</strain>
        <strain evidence="5">SCPM-O-B-12605 (RCAM04882)</strain>
    </source>
</reference>
<keyword evidence="3" id="KW-0808">Transferase</keyword>
<gene>
    <name evidence="3" type="ORF">ABUK86_21580</name>
    <name evidence="2" type="ORF">Q8A49_28010</name>
</gene>
<evidence type="ECO:0000313" key="2">
    <source>
        <dbReference type="EMBL" id="MEE2054350.1"/>
    </source>
</evidence>
<dbReference type="InterPro" id="IPR041698">
    <property type="entry name" value="Methyltransf_25"/>
</dbReference>
<dbReference type="PANTHER" id="PTHR43464:SF89">
    <property type="entry name" value="METHYLTRANSFERASE"/>
    <property type="match status" value="1"/>
</dbReference>
<evidence type="ECO:0000313" key="3">
    <source>
        <dbReference type="EMBL" id="MES0836384.1"/>
    </source>
</evidence>
<name>A0ABV2A1G2_9ACTN</name>